<proteinExistence type="predicted"/>
<sequence>MDFRRAEFKGDSLLVITKIKSTATNRSDISMLIWKARLVKDGSVTIHGVVYVESLHVGHVISPQSLMVAGTSTSDLGYWPGPSGPLSSLLP</sequence>
<reference evidence="1 2" key="1">
    <citation type="journal article" date="2019" name="Genome Biol. Evol.">
        <title>Insights into the evolution of the New World diploid cottons (Gossypium, subgenus Houzingenia) based on genome sequencing.</title>
        <authorList>
            <person name="Grover C.E."/>
            <person name="Arick M.A. 2nd"/>
            <person name="Thrash A."/>
            <person name="Conover J.L."/>
            <person name="Sanders W.S."/>
            <person name="Peterson D.G."/>
            <person name="Frelichowski J.E."/>
            <person name="Scheffler J.A."/>
            <person name="Scheffler B.E."/>
            <person name="Wendel J.F."/>
        </authorList>
    </citation>
    <scope>NUCLEOTIDE SEQUENCE [LARGE SCALE GENOMIC DNA]</scope>
    <source>
        <strain evidence="1">0</strain>
        <tissue evidence="1">Leaf</tissue>
    </source>
</reference>
<comment type="caution">
    <text evidence="1">The sequence shown here is derived from an EMBL/GenBank/DDBJ whole genome shotgun (WGS) entry which is preliminary data.</text>
</comment>
<gene>
    <name evidence="1" type="ORF">Gohar_009947</name>
</gene>
<accession>A0A7J9GQ20</accession>
<organism evidence="1 2">
    <name type="scientific">Gossypium harknessii</name>
    <dbReference type="NCBI Taxonomy" id="34285"/>
    <lineage>
        <taxon>Eukaryota</taxon>
        <taxon>Viridiplantae</taxon>
        <taxon>Streptophyta</taxon>
        <taxon>Embryophyta</taxon>
        <taxon>Tracheophyta</taxon>
        <taxon>Spermatophyta</taxon>
        <taxon>Magnoliopsida</taxon>
        <taxon>eudicotyledons</taxon>
        <taxon>Gunneridae</taxon>
        <taxon>Pentapetalae</taxon>
        <taxon>rosids</taxon>
        <taxon>malvids</taxon>
        <taxon>Malvales</taxon>
        <taxon>Malvaceae</taxon>
        <taxon>Malvoideae</taxon>
        <taxon>Gossypium</taxon>
    </lineage>
</organism>
<evidence type="ECO:0000313" key="2">
    <source>
        <dbReference type="Proteomes" id="UP000593560"/>
    </source>
</evidence>
<dbReference type="OrthoDB" id="994082at2759"/>
<dbReference type="Proteomes" id="UP000593560">
    <property type="component" value="Unassembled WGS sequence"/>
</dbReference>
<evidence type="ECO:0000313" key="1">
    <source>
        <dbReference type="EMBL" id="MBA0799428.1"/>
    </source>
</evidence>
<protein>
    <submittedName>
        <fullName evidence="1">Uncharacterized protein</fullName>
    </submittedName>
</protein>
<dbReference type="EMBL" id="JABFAD010000006">
    <property type="protein sequence ID" value="MBA0799428.1"/>
    <property type="molecule type" value="Genomic_DNA"/>
</dbReference>
<name>A0A7J9GQ20_9ROSI</name>
<dbReference type="AlphaFoldDB" id="A0A7J9GQ20"/>
<keyword evidence="2" id="KW-1185">Reference proteome</keyword>